<dbReference type="Gene3D" id="3.30.460.20">
    <property type="entry name" value="CorA soluble domain-like"/>
    <property type="match status" value="1"/>
</dbReference>
<organism evidence="7 8">
    <name type="scientific">Parasphaerochaeta coccoides (strain ATCC BAA-1237 / DSM 17374 / SPN1)</name>
    <name type="common">Sphaerochaeta coccoides</name>
    <dbReference type="NCBI Taxonomy" id="760011"/>
    <lineage>
        <taxon>Bacteria</taxon>
        <taxon>Pseudomonadati</taxon>
        <taxon>Spirochaetota</taxon>
        <taxon>Spirochaetia</taxon>
        <taxon>Spirochaetales</taxon>
        <taxon>Sphaerochaetaceae</taxon>
        <taxon>Parasphaerochaeta</taxon>
    </lineage>
</organism>
<dbReference type="CDD" id="cd12827">
    <property type="entry name" value="EcCorA_ZntB-like_u2"/>
    <property type="match status" value="1"/>
</dbReference>
<evidence type="ECO:0000256" key="2">
    <source>
        <dbReference type="ARBA" id="ARBA00009765"/>
    </source>
</evidence>
<dbReference type="InterPro" id="IPR002523">
    <property type="entry name" value="MgTranspt_CorA/ZnTranspt_ZntB"/>
</dbReference>
<evidence type="ECO:0000256" key="1">
    <source>
        <dbReference type="ARBA" id="ARBA00004141"/>
    </source>
</evidence>
<evidence type="ECO:0000256" key="3">
    <source>
        <dbReference type="ARBA" id="ARBA00022692"/>
    </source>
</evidence>
<dbReference type="AlphaFoldDB" id="F4GJH8"/>
<dbReference type="GO" id="GO:0016020">
    <property type="term" value="C:membrane"/>
    <property type="evidence" value="ECO:0007669"/>
    <property type="project" value="UniProtKB-SubCell"/>
</dbReference>
<evidence type="ECO:0000313" key="7">
    <source>
        <dbReference type="EMBL" id="AEC02243.1"/>
    </source>
</evidence>
<feature type="transmembrane region" description="Helical" evidence="6">
    <location>
        <begin position="255"/>
        <end position="274"/>
    </location>
</feature>
<comment type="subcellular location">
    <subcellularLocation>
        <location evidence="1">Membrane</location>
        <topology evidence="1">Multi-pass membrane protein</topology>
    </subcellularLocation>
</comment>
<feature type="transmembrane region" description="Helical" evidence="6">
    <location>
        <begin position="286"/>
        <end position="306"/>
    </location>
</feature>
<protein>
    <submittedName>
        <fullName evidence="7">Mg2 transporter protein CorA family protein</fullName>
    </submittedName>
</protein>
<dbReference type="GO" id="GO:0046873">
    <property type="term" value="F:metal ion transmembrane transporter activity"/>
    <property type="evidence" value="ECO:0007669"/>
    <property type="project" value="InterPro"/>
</dbReference>
<dbReference type="SUPFAM" id="SSF143865">
    <property type="entry name" value="CorA soluble domain-like"/>
    <property type="match status" value="1"/>
</dbReference>
<proteinExistence type="inferred from homology"/>
<dbReference type="eggNOG" id="COG0598">
    <property type="taxonomic scope" value="Bacteria"/>
</dbReference>
<keyword evidence="5 6" id="KW-0472">Membrane</keyword>
<accession>F4GJH8</accession>
<dbReference type="OrthoDB" id="9803416at2"/>
<evidence type="ECO:0000256" key="4">
    <source>
        <dbReference type="ARBA" id="ARBA00022989"/>
    </source>
</evidence>
<keyword evidence="3 6" id="KW-0812">Transmembrane</keyword>
<reference evidence="8" key="1">
    <citation type="submission" date="2011-04" db="EMBL/GenBank/DDBJ databases">
        <title>The complete genome of Spirochaeta coccoides DSM 17374.</title>
        <authorList>
            <person name="Lucas S."/>
            <person name="Copeland A."/>
            <person name="Lapidus A."/>
            <person name="Bruce D."/>
            <person name="Goodwin L."/>
            <person name="Pitluck S."/>
            <person name="Peters L."/>
            <person name="Kyrpides N."/>
            <person name="Mavromatis K."/>
            <person name="Pagani I."/>
            <person name="Ivanova N."/>
            <person name="Ovchinnikova G."/>
            <person name="Lu M."/>
            <person name="Detter J.C."/>
            <person name="Tapia R."/>
            <person name="Han C."/>
            <person name="Land M."/>
            <person name="Hauser L."/>
            <person name="Markowitz V."/>
            <person name="Cheng J.-F."/>
            <person name="Hugenholtz P."/>
            <person name="Woyke T."/>
            <person name="Wu D."/>
            <person name="Spring S."/>
            <person name="Schroeder M."/>
            <person name="Brambilla E."/>
            <person name="Klenk H.-P."/>
            <person name="Eisen J.A."/>
        </authorList>
    </citation>
    <scope>NUCLEOTIDE SEQUENCE [LARGE SCALE GENOMIC DNA]</scope>
    <source>
        <strain evidence="8">ATCC BAA-1237 / DSM 17374 / SPN1</strain>
    </source>
</reference>
<dbReference type="InterPro" id="IPR045861">
    <property type="entry name" value="CorA_cytoplasmic_dom"/>
</dbReference>
<dbReference type="Gene3D" id="1.20.58.340">
    <property type="entry name" value="Magnesium transport protein CorA, transmembrane region"/>
    <property type="match status" value="2"/>
</dbReference>
<dbReference type="Pfam" id="PF01544">
    <property type="entry name" value="CorA"/>
    <property type="match status" value="1"/>
</dbReference>
<name>F4GJH8_PARC1</name>
<dbReference type="InterPro" id="IPR045863">
    <property type="entry name" value="CorA_TM1_TM2"/>
</dbReference>
<keyword evidence="4 6" id="KW-1133">Transmembrane helix</keyword>
<keyword evidence="8" id="KW-1185">Reference proteome</keyword>
<gene>
    <name evidence="7" type="ordered locus">Spico_1021</name>
</gene>
<dbReference type="EMBL" id="CP002659">
    <property type="protein sequence ID" value="AEC02243.1"/>
    <property type="molecule type" value="Genomic_DNA"/>
</dbReference>
<sequence length="341" mass="39018">MITIRKNIISRMDDHVAEAPYTWVDARDLDRDDIARLEEEFAIPSELLADVMDEDEQSHIEKDDDFIYLIVRLPASAEGIDGIDQHAIPLGIVIFPNMVITICQGDSVVLEDLAKHRFRKYPIQTIEGFVISIMNRATMVYIRLLKFLNRQKSLVEENLHLSIKNYELIQLLQIQKSLVYFTTALTSNDALLEKLPKLSYFKLATEDDQDFLDDVIMDNKQAIEMANIYSNILTGTMDAFASVISNNMNVIMKRLTIISISLMFPTFVTSFFGMNVDLPFQEGSLMWIWLLVGCGLSAMIGAWLLGDRRNRRLVQQASLGENFRRGNSLARTKKTKVRVKK</sequence>
<comment type="similarity">
    <text evidence="2">Belongs to the CorA metal ion transporter (MIT) (TC 1.A.35) family.</text>
</comment>
<dbReference type="InterPro" id="IPR047199">
    <property type="entry name" value="CorA-like"/>
</dbReference>
<evidence type="ECO:0000256" key="6">
    <source>
        <dbReference type="SAM" id="Phobius"/>
    </source>
</evidence>
<evidence type="ECO:0000313" key="8">
    <source>
        <dbReference type="Proteomes" id="UP000007939"/>
    </source>
</evidence>
<dbReference type="PANTHER" id="PTHR47891">
    <property type="entry name" value="TRANSPORTER-RELATED"/>
    <property type="match status" value="1"/>
</dbReference>
<dbReference type="HOGENOM" id="CLU_007127_8_1_12"/>
<dbReference type="STRING" id="760011.Spico_1021"/>
<evidence type="ECO:0000256" key="5">
    <source>
        <dbReference type="ARBA" id="ARBA00023136"/>
    </source>
</evidence>
<dbReference type="SUPFAM" id="SSF144083">
    <property type="entry name" value="Magnesium transport protein CorA, transmembrane region"/>
    <property type="match status" value="1"/>
</dbReference>
<dbReference type="RefSeq" id="WP_013739638.1">
    <property type="nucleotide sequence ID" value="NC_015436.1"/>
</dbReference>
<dbReference type="PANTHER" id="PTHR47891:SF2">
    <property type="entry name" value="MAGNESIUM AND COBALT TRANSPORTER"/>
    <property type="match status" value="1"/>
</dbReference>
<reference evidence="7 8" key="2">
    <citation type="journal article" date="2012" name="Stand. Genomic Sci.">
        <title>Complete genome sequence of the termite hindgut bacterium Spirochaeta coccoides type strain (SPN1(T)), reclassification in the genus Sphaerochaeta as Sphaerochaeta coccoides comb. nov. and emendations of the family Spirochaetaceae and the genus Sphaerochaeta.</title>
        <authorList>
            <person name="Abt B."/>
            <person name="Han C."/>
            <person name="Scheuner C."/>
            <person name="Lu M."/>
            <person name="Lapidus A."/>
            <person name="Nolan M."/>
            <person name="Lucas S."/>
            <person name="Hammon N."/>
            <person name="Deshpande S."/>
            <person name="Cheng J.F."/>
            <person name="Tapia R."/>
            <person name="Goodwin L.A."/>
            <person name="Pitluck S."/>
            <person name="Liolios K."/>
            <person name="Pagani I."/>
            <person name="Ivanova N."/>
            <person name="Mavromatis K."/>
            <person name="Mikhailova N."/>
            <person name="Huntemann M."/>
            <person name="Pati A."/>
            <person name="Chen A."/>
            <person name="Palaniappan K."/>
            <person name="Land M."/>
            <person name="Hauser L."/>
            <person name="Brambilla E.M."/>
            <person name="Rohde M."/>
            <person name="Spring S."/>
            <person name="Gronow S."/>
            <person name="Goker M."/>
            <person name="Woyke T."/>
            <person name="Bristow J."/>
            <person name="Eisen J.A."/>
            <person name="Markowitz V."/>
            <person name="Hugenholtz P."/>
            <person name="Kyrpides N.C."/>
            <person name="Klenk H.P."/>
            <person name="Detter J.C."/>
        </authorList>
    </citation>
    <scope>NUCLEOTIDE SEQUENCE [LARGE SCALE GENOMIC DNA]</scope>
    <source>
        <strain evidence="8">ATCC BAA-1237 / DSM 17374 / SPN1</strain>
    </source>
</reference>
<dbReference type="KEGG" id="scc:Spico_1021"/>
<dbReference type="Proteomes" id="UP000007939">
    <property type="component" value="Chromosome"/>
</dbReference>